<reference evidence="2 3" key="2">
    <citation type="submission" date="2018-11" db="EMBL/GenBank/DDBJ databases">
        <authorList>
            <consortium name="Pathogen Informatics"/>
        </authorList>
    </citation>
    <scope>NUCLEOTIDE SEQUENCE [LARGE SCALE GENOMIC DNA]</scope>
</reference>
<reference evidence="4" key="1">
    <citation type="submission" date="2017-02" db="UniProtKB">
        <authorList>
            <consortium name="WormBaseParasite"/>
        </authorList>
    </citation>
    <scope>IDENTIFICATION</scope>
</reference>
<evidence type="ECO:0000256" key="1">
    <source>
        <dbReference type="SAM" id="Phobius"/>
    </source>
</evidence>
<evidence type="ECO:0000313" key="3">
    <source>
        <dbReference type="Proteomes" id="UP000276776"/>
    </source>
</evidence>
<name>A0A0N5D992_THECL</name>
<accession>A0A0N5D992</accession>
<proteinExistence type="predicted"/>
<dbReference type="AlphaFoldDB" id="A0A0N5D992"/>
<feature type="transmembrane region" description="Helical" evidence="1">
    <location>
        <begin position="464"/>
        <end position="487"/>
    </location>
</feature>
<dbReference type="OMA" id="CEFMFRI"/>
<dbReference type="Proteomes" id="UP000276776">
    <property type="component" value="Unassembled WGS sequence"/>
</dbReference>
<organism evidence="4">
    <name type="scientific">Thelazia callipaeda</name>
    <name type="common">Oriental eyeworm</name>
    <name type="synonym">Parasitic nematode</name>
    <dbReference type="NCBI Taxonomy" id="103827"/>
    <lineage>
        <taxon>Eukaryota</taxon>
        <taxon>Metazoa</taxon>
        <taxon>Ecdysozoa</taxon>
        <taxon>Nematoda</taxon>
        <taxon>Chromadorea</taxon>
        <taxon>Rhabditida</taxon>
        <taxon>Spirurina</taxon>
        <taxon>Spiruromorpha</taxon>
        <taxon>Thelazioidea</taxon>
        <taxon>Thelaziidae</taxon>
        <taxon>Thelazia</taxon>
    </lineage>
</organism>
<dbReference type="WBParaSite" id="TCLT_0000969801-mRNA-1">
    <property type="protein sequence ID" value="TCLT_0000969801-mRNA-1"/>
    <property type="gene ID" value="TCLT_0000969801"/>
</dbReference>
<evidence type="ECO:0000313" key="4">
    <source>
        <dbReference type="WBParaSite" id="TCLT_0000969801-mRNA-1"/>
    </source>
</evidence>
<keyword evidence="1" id="KW-0472">Membrane</keyword>
<keyword evidence="1" id="KW-0812">Transmembrane</keyword>
<dbReference type="SUPFAM" id="SSF49265">
    <property type="entry name" value="Fibronectin type III"/>
    <property type="match status" value="1"/>
</dbReference>
<protein>
    <submittedName>
        <fullName evidence="4">Fibronectin type-III domain-containing protein</fullName>
    </submittedName>
</protein>
<keyword evidence="1" id="KW-1133">Transmembrane helix</keyword>
<gene>
    <name evidence="2" type="ORF">TCLT_LOCUS9687</name>
</gene>
<sequence length="515" mass="58343">MYLQMSALIITAATLKAFTVLPYMQIDFIHYLRLAQCDAKCAEKVVIKYSYIISEDCVIGCNRQQKTTLRQKNLTENVLRTGMQFWRDTNAYANLLDQSPIDRARLGCFDTWQEYSDIEASAEGLIFVELKNMPRTPIRYIVQWKAKSFGGTSNNNKHWITASIESEPIIKVDGMLASLQYKFLITAVDPSGRLGSGVTTDWIKLSKFEDEFHVPAYFVAQPILITTHYNTDYGLHAIVELSQLFYHSNLNSPDDGKPKNCHYSMLVKNETWHQAVDFTLDFGHGILLMNLQFSSEYSIILEALQLVDFNAQANIANANSSNRIIQEKFITPTCNEIFGSGSLKCDPEPVKNLNATVQLNGTVNIQWVPSSNSNTILFYHLLYYSTENSSDCDNNTPGLYISAVSCCLTNYANFILNLRKTTIQLKKQTNCEYLIKLINYDLIGRDASAEVIVQMQTIHPLTSVLLIILACSVILLIILIILLNYFVHMYCCKNSNSQQLHFLLSSGQKYVVTLC</sequence>
<dbReference type="EMBL" id="UYYF01004854">
    <property type="protein sequence ID" value="VDN07340.1"/>
    <property type="molecule type" value="Genomic_DNA"/>
</dbReference>
<keyword evidence="3" id="KW-1185">Reference proteome</keyword>
<evidence type="ECO:0000313" key="2">
    <source>
        <dbReference type="EMBL" id="VDN07340.1"/>
    </source>
</evidence>
<dbReference type="STRING" id="103827.A0A0N5D992"/>
<dbReference type="InterPro" id="IPR036116">
    <property type="entry name" value="FN3_sf"/>
</dbReference>
<dbReference type="OrthoDB" id="5783913at2759"/>